<feature type="compositionally biased region" description="Basic and acidic residues" evidence="1">
    <location>
        <begin position="8"/>
        <end position="17"/>
    </location>
</feature>
<feature type="region of interest" description="Disordered" evidence="1">
    <location>
        <begin position="1"/>
        <end position="75"/>
    </location>
</feature>
<reference evidence="2 3" key="1">
    <citation type="submission" date="2018-11" db="EMBL/GenBank/DDBJ databases">
        <title>Genome sequence of Saitozyma podzolica DSM 27192.</title>
        <authorList>
            <person name="Aliyu H."/>
            <person name="Gorte O."/>
            <person name="Ochsenreither K."/>
        </authorList>
    </citation>
    <scope>NUCLEOTIDE SEQUENCE [LARGE SCALE GENOMIC DNA]</scope>
    <source>
        <strain evidence="2 3">DSM 27192</strain>
    </source>
</reference>
<comment type="caution">
    <text evidence="2">The sequence shown here is derived from an EMBL/GenBank/DDBJ whole genome shotgun (WGS) entry which is preliminary data.</text>
</comment>
<dbReference type="OrthoDB" id="10458116at2759"/>
<sequence>MSNPSDGSKTDATDTKSDQPSTSPPPRRISFASSTKPAKTSQSSVAASSSKGTTSNFEATRLAKQRDEGQTVTIGTPSDVGFTYLQDLKDDDALEVPQESTKAVGSGWVDRDWIWKSGSMA</sequence>
<dbReference type="Proteomes" id="UP000279259">
    <property type="component" value="Unassembled WGS sequence"/>
</dbReference>
<evidence type="ECO:0000256" key="1">
    <source>
        <dbReference type="SAM" id="MobiDB-lite"/>
    </source>
</evidence>
<dbReference type="EMBL" id="RSCD01000019">
    <property type="protein sequence ID" value="RSH85669.1"/>
    <property type="molecule type" value="Genomic_DNA"/>
</dbReference>
<evidence type="ECO:0000313" key="2">
    <source>
        <dbReference type="EMBL" id="RSH85669.1"/>
    </source>
</evidence>
<gene>
    <name evidence="2" type="ORF">EHS25_003810</name>
</gene>
<accession>A0A427Y3L1</accession>
<name>A0A427Y3L1_9TREE</name>
<protein>
    <submittedName>
        <fullName evidence="2">Uncharacterized protein</fullName>
    </submittedName>
</protein>
<dbReference type="AlphaFoldDB" id="A0A427Y3L1"/>
<proteinExistence type="predicted"/>
<evidence type="ECO:0000313" key="3">
    <source>
        <dbReference type="Proteomes" id="UP000279259"/>
    </source>
</evidence>
<feature type="compositionally biased region" description="Low complexity" evidence="1">
    <location>
        <begin position="38"/>
        <end position="55"/>
    </location>
</feature>
<keyword evidence="3" id="KW-1185">Reference proteome</keyword>
<organism evidence="2 3">
    <name type="scientific">Saitozyma podzolica</name>
    <dbReference type="NCBI Taxonomy" id="1890683"/>
    <lineage>
        <taxon>Eukaryota</taxon>
        <taxon>Fungi</taxon>
        <taxon>Dikarya</taxon>
        <taxon>Basidiomycota</taxon>
        <taxon>Agaricomycotina</taxon>
        <taxon>Tremellomycetes</taxon>
        <taxon>Tremellales</taxon>
        <taxon>Trimorphomycetaceae</taxon>
        <taxon>Saitozyma</taxon>
    </lineage>
</organism>